<comment type="subcellular location">
    <subcellularLocation>
        <location evidence="1">Cell membrane</location>
        <topology evidence="1">Multi-pass membrane protein</topology>
    </subcellularLocation>
    <subcellularLocation>
        <location evidence="7">Membrane</location>
        <topology evidence="7">Multi-pass membrane protein</topology>
    </subcellularLocation>
</comment>
<keyword evidence="10" id="KW-1185">Reference proteome</keyword>
<feature type="transmembrane region" description="Helical" evidence="7">
    <location>
        <begin position="60"/>
        <end position="85"/>
    </location>
</feature>
<gene>
    <name evidence="9" type="ORF">ONE63_004980</name>
</gene>
<evidence type="ECO:0000313" key="10">
    <source>
        <dbReference type="Proteomes" id="UP001075354"/>
    </source>
</evidence>
<evidence type="ECO:0000256" key="3">
    <source>
        <dbReference type="ARBA" id="ARBA00022475"/>
    </source>
</evidence>
<feature type="compositionally biased region" description="Polar residues" evidence="8">
    <location>
        <begin position="403"/>
        <end position="416"/>
    </location>
</feature>
<protein>
    <recommendedName>
        <fullName evidence="7">XK-related protein</fullName>
    </recommendedName>
</protein>
<feature type="transmembrane region" description="Helical" evidence="7">
    <location>
        <begin position="115"/>
        <end position="135"/>
    </location>
</feature>
<feature type="transmembrane region" description="Helical" evidence="7">
    <location>
        <begin position="155"/>
        <end position="176"/>
    </location>
</feature>
<keyword evidence="3" id="KW-1003">Cell membrane</keyword>
<reference evidence="9" key="1">
    <citation type="submission" date="2022-12" db="EMBL/GenBank/DDBJ databases">
        <title>Chromosome-level genome assembly of the bean flower thrips Megalurothrips usitatus.</title>
        <authorList>
            <person name="Ma L."/>
            <person name="Liu Q."/>
            <person name="Li H."/>
            <person name="Cai W."/>
        </authorList>
    </citation>
    <scope>NUCLEOTIDE SEQUENCE</scope>
    <source>
        <strain evidence="9">Cailab_2022a</strain>
    </source>
</reference>
<dbReference type="Pfam" id="PF09815">
    <property type="entry name" value="XK-related"/>
    <property type="match status" value="1"/>
</dbReference>
<dbReference type="PANTHER" id="PTHR16024:SF4">
    <property type="entry name" value="XK-RELATED PROTEIN"/>
    <property type="match status" value="1"/>
</dbReference>
<keyword evidence="5 7" id="KW-1133">Transmembrane helix</keyword>
<dbReference type="InterPro" id="IPR050895">
    <property type="entry name" value="XK-related_scramblase"/>
</dbReference>
<evidence type="ECO:0000256" key="6">
    <source>
        <dbReference type="ARBA" id="ARBA00023136"/>
    </source>
</evidence>
<dbReference type="EMBL" id="JAPTSV010000016">
    <property type="protein sequence ID" value="KAJ1519722.1"/>
    <property type="molecule type" value="Genomic_DNA"/>
</dbReference>
<evidence type="ECO:0000256" key="5">
    <source>
        <dbReference type="ARBA" id="ARBA00022989"/>
    </source>
</evidence>
<dbReference type="GO" id="GO:0005886">
    <property type="term" value="C:plasma membrane"/>
    <property type="evidence" value="ECO:0007669"/>
    <property type="project" value="UniProtKB-SubCell"/>
</dbReference>
<feature type="region of interest" description="Disordered" evidence="8">
    <location>
        <begin position="551"/>
        <end position="578"/>
    </location>
</feature>
<proteinExistence type="inferred from homology"/>
<evidence type="ECO:0000313" key="9">
    <source>
        <dbReference type="EMBL" id="KAJ1519722.1"/>
    </source>
</evidence>
<feature type="transmembrane region" description="Helical" evidence="7">
    <location>
        <begin position="188"/>
        <end position="207"/>
    </location>
</feature>
<feature type="compositionally biased region" description="Basic and acidic residues" evidence="8">
    <location>
        <begin position="476"/>
        <end position="488"/>
    </location>
</feature>
<feature type="region of interest" description="Disordered" evidence="8">
    <location>
        <begin position="385"/>
        <end position="428"/>
    </location>
</feature>
<comment type="similarity">
    <text evidence="2 7">Belongs to the XK family.</text>
</comment>
<dbReference type="Proteomes" id="UP001075354">
    <property type="component" value="Chromosome 16"/>
</dbReference>
<feature type="region of interest" description="Disordered" evidence="8">
    <location>
        <begin position="456"/>
        <end position="488"/>
    </location>
</feature>
<sequence>MRILGDFWYHITSAIQMGADHEFLPLCDVLFNIISLAGYFCDVVFDLVMSYALFCRNETHWFALTLSFVLVSLLASQIVSVRWYLRASWRNGLLEKGDVSTSTAESSSLPEGRKIIKYLIVTLHFLQCGVLWRYFKLFIPVDLRFVKHEVRELCLLRLVHAFVEAAPMLLLQLYLLWQNDQPKEFSDLNMVSTVLSLFSVCWALASFSKNVRLHNIHRLVLTWLGVIFQFFWRLGTVWSRMTALAIYATLYGYWVLVVIALHWVCMFLWLISPRHAFYGEQLPRARKLIFSALVGFIYVFAFINLQESNHRQKMAIFYTIMFLENSLLVAVWLVGVWADPPWYKTTVPLLVFSTFFGGLCFMALYYRYFHVRRLKYDAPSYHNSTIKSSGTSGSSQGKDENSSQRYQNGIQNNSSNDQKHQYTRRTTGAGGLPIPGVFNCRFANSSASSVAAAALKRKKKKPTTFVPPPSIGTMSGREREDGEGGEDDRCLLQPDAIPFWCRPLSRQLNHQGGSSENEGSCARADIQQKLQEKKQKQLAELREIEEEILQGKLQRRDTSGPAPQPVRQPAPYAKRHRANTPEILLAPRFLHLYRLPEAINLNNVSSNNHSHVVLAMPPSPDCTDRCASPSDGLPQRVSLQRAPSDMESQISLPRSYTLPRQFKYYRQGKTRKVIRSEHFVASTNSSDGDVDSGDENDSGDSSPHDNETLPQRPVLRLRPPPFPLRGYQGPAKHETKL</sequence>
<evidence type="ECO:0000256" key="8">
    <source>
        <dbReference type="SAM" id="MobiDB-lite"/>
    </source>
</evidence>
<evidence type="ECO:0000256" key="7">
    <source>
        <dbReference type="RuleBase" id="RU910716"/>
    </source>
</evidence>
<name>A0AAV7X4Z0_9NEOP</name>
<dbReference type="AlphaFoldDB" id="A0AAV7X4Z0"/>
<comment type="caution">
    <text evidence="9">The sequence shown here is derived from an EMBL/GenBank/DDBJ whole genome shotgun (WGS) entry which is preliminary data.</text>
</comment>
<feature type="transmembrane region" description="Helical" evidence="7">
    <location>
        <begin position="29"/>
        <end position="54"/>
    </location>
</feature>
<evidence type="ECO:0000256" key="4">
    <source>
        <dbReference type="ARBA" id="ARBA00022692"/>
    </source>
</evidence>
<feature type="compositionally biased region" description="Acidic residues" evidence="8">
    <location>
        <begin position="688"/>
        <end position="698"/>
    </location>
</feature>
<organism evidence="9 10">
    <name type="scientific">Megalurothrips usitatus</name>
    <name type="common">bean blossom thrips</name>
    <dbReference type="NCBI Taxonomy" id="439358"/>
    <lineage>
        <taxon>Eukaryota</taxon>
        <taxon>Metazoa</taxon>
        <taxon>Ecdysozoa</taxon>
        <taxon>Arthropoda</taxon>
        <taxon>Hexapoda</taxon>
        <taxon>Insecta</taxon>
        <taxon>Pterygota</taxon>
        <taxon>Neoptera</taxon>
        <taxon>Paraneoptera</taxon>
        <taxon>Thysanoptera</taxon>
        <taxon>Terebrantia</taxon>
        <taxon>Thripoidea</taxon>
        <taxon>Thripidae</taxon>
        <taxon>Megalurothrips</taxon>
    </lineage>
</organism>
<dbReference type="PANTHER" id="PTHR16024">
    <property type="entry name" value="XK-RELATED PROTEIN"/>
    <property type="match status" value="1"/>
</dbReference>
<dbReference type="InterPro" id="IPR018629">
    <property type="entry name" value="XK-rel"/>
</dbReference>
<evidence type="ECO:0000256" key="2">
    <source>
        <dbReference type="ARBA" id="ARBA00008789"/>
    </source>
</evidence>
<evidence type="ECO:0000256" key="1">
    <source>
        <dbReference type="ARBA" id="ARBA00004651"/>
    </source>
</evidence>
<keyword evidence="6 7" id="KW-0472">Membrane</keyword>
<feature type="transmembrane region" description="Helical" evidence="7">
    <location>
        <begin position="347"/>
        <end position="366"/>
    </location>
</feature>
<feature type="transmembrane region" description="Helical" evidence="7">
    <location>
        <begin position="219"/>
        <end position="238"/>
    </location>
</feature>
<feature type="transmembrane region" description="Helical" evidence="7">
    <location>
        <begin position="284"/>
        <end position="303"/>
    </location>
</feature>
<accession>A0AAV7X4Z0</accession>
<feature type="compositionally biased region" description="Low complexity" evidence="8">
    <location>
        <begin position="385"/>
        <end position="396"/>
    </location>
</feature>
<feature type="transmembrane region" description="Helical" evidence="7">
    <location>
        <begin position="315"/>
        <end position="335"/>
    </location>
</feature>
<keyword evidence="4 7" id="KW-0812">Transmembrane</keyword>
<feature type="region of interest" description="Disordered" evidence="8">
    <location>
        <begin position="676"/>
        <end position="737"/>
    </location>
</feature>
<feature type="transmembrane region" description="Helical" evidence="7">
    <location>
        <begin position="250"/>
        <end position="272"/>
    </location>
</feature>